<dbReference type="EMBL" id="CYGY02000119">
    <property type="protein sequence ID" value="SIT51393.1"/>
    <property type="molecule type" value="Genomic_DNA"/>
</dbReference>
<evidence type="ECO:0000256" key="5">
    <source>
        <dbReference type="SAM" id="Phobius"/>
    </source>
</evidence>
<reference evidence="7" key="1">
    <citation type="submission" date="2016-12" db="EMBL/GenBank/DDBJ databases">
        <authorList>
            <person name="Moulin L."/>
        </authorList>
    </citation>
    <scope>NUCLEOTIDE SEQUENCE [LARGE SCALE GENOMIC DNA]</scope>
    <source>
        <strain evidence="7">STM 7183</strain>
    </source>
</reference>
<evidence type="ECO:0000313" key="8">
    <source>
        <dbReference type="Proteomes" id="UP000195569"/>
    </source>
</evidence>
<evidence type="ECO:0000259" key="6">
    <source>
        <dbReference type="Pfam" id="PF01292"/>
    </source>
</evidence>
<feature type="domain" description="Cytochrome b561 bacterial/Ni-hydrogenase" evidence="6">
    <location>
        <begin position="82"/>
        <end position="151"/>
    </location>
</feature>
<evidence type="ECO:0000256" key="4">
    <source>
        <dbReference type="ARBA" id="ARBA00023136"/>
    </source>
</evidence>
<dbReference type="AlphaFoldDB" id="A0A1N7SVM5"/>
<feature type="transmembrane region" description="Helical" evidence="5">
    <location>
        <begin position="61"/>
        <end position="82"/>
    </location>
</feature>
<keyword evidence="4 5" id="KW-0472">Membrane</keyword>
<dbReference type="Pfam" id="PF01292">
    <property type="entry name" value="Ni_hydr_CYTB"/>
    <property type="match status" value="1"/>
</dbReference>
<evidence type="ECO:0000313" key="7">
    <source>
        <dbReference type="EMBL" id="SIT51393.1"/>
    </source>
</evidence>
<organism evidence="7 8">
    <name type="scientific">Paraburkholderia piptadeniae</name>
    <dbReference type="NCBI Taxonomy" id="1701573"/>
    <lineage>
        <taxon>Bacteria</taxon>
        <taxon>Pseudomonadati</taxon>
        <taxon>Pseudomonadota</taxon>
        <taxon>Betaproteobacteria</taxon>
        <taxon>Burkholderiales</taxon>
        <taxon>Burkholderiaceae</taxon>
        <taxon>Paraburkholderia</taxon>
    </lineage>
</organism>
<keyword evidence="8" id="KW-1185">Reference proteome</keyword>
<feature type="transmembrane region" description="Helical" evidence="5">
    <location>
        <begin position="94"/>
        <end position="113"/>
    </location>
</feature>
<comment type="subcellular location">
    <subcellularLocation>
        <location evidence="1">Membrane</location>
        <topology evidence="1">Multi-pass membrane protein</topology>
    </subcellularLocation>
</comment>
<name>A0A1N7SVM5_9BURK</name>
<gene>
    <name evidence="7" type="ORF">BN2476_1190021</name>
</gene>
<keyword evidence="3 5" id="KW-1133">Transmembrane helix</keyword>
<evidence type="ECO:0000256" key="2">
    <source>
        <dbReference type="ARBA" id="ARBA00022692"/>
    </source>
</evidence>
<evidence type="ECO:0000256" key="3">
    <source>
        <dbReference type="ARBA" id="ARBA00022989"/>
    </source>
</evidence>
<accession>A0A1N7SVM5</accession>
<feature type="transmembrane region" description="Helical" evidence="5">
    <location>
        <begin position="20"/>
        <end position="41"/>
    </location>
</feature>
<sequence length="159" mass="17463">MKSSSQQYVRVSGPMLTKSWRWALYALVTLLVATGFAWLIVHYGRSDDALPSPMEPWSMKIHGATAMGAIFAVGAMLQRHLLPGWRIARNRAAGVGMCITLGLLTVTGYGLYYFDGDALRRAAEWLHWCAGCALPVVLAIHVAAARLSRRRASSRCRAS</sequence>
<dbReference type="InterPro" id="IPR011577">
    <property type="entry name" value="Cyt_b561_bac/Ni-Hgenase"/>
</dbReference>
<comment type="caution">
    <text evidence="7">The sequence shown here is derived from an EMBL/GenBank/DDBJ whole genome shotgun (WGS) entry which is preliminary data.</text>
</comment>
<dbReference type="Proteomes" id="UP000195569">
    <property type="component" value="Unassembled WGS sequence"/>
</dbReference>
<feature type="transmembrane region" description="Helical" evidence="5">
    <location>
        <begin position="125"/>
        <end position="145"/>
    </location>
</feature>
<proteinExistence type="predicted"/>
<evidence type="ECO:0000256" key="1">
    <source>
        <dbReference type="ARBA" id="ARBA00004141"/>
    </source>
</evidence>
<protein>
    <submittedName>
        <fullName evidence="7">Transmembrane protein</fullName>
    </submittedName>
</protein>
<keyword evidence="2 5" id="KW-0812">Transmembrane</keyword>